<evidence type="ECO:0000313" key="2">
    <source>
        <dbReference type="Proteomes" id="UP000054166"/>
    </source>
</evidence>
<gene>
    <name evidence="1" type="ORF">PILCRDRAFT_813660</name>
</gene>
<proteinExistence type="predicted"/>
<dbReference type="AlphaFoldDB" id="A0A0C3GDH3"/>
<dbReference type="HOGENOM" id="CLU_2347460_0_0_1"/>
<dbReference type="EMBL" id="KN832976">
    <property type="protein sequence ID" value="KIM88686.1"/>
    <property type="molecule type" value="Genomic_DNA"/>
</dbReference>
<sequence>MQTGRAMRADKWEHMAFRREGAEGSGMQGYYQAERTGNMPQRENVAVLSKLAGLCCDKNATAHDTISDDNYCLEFKKERRVEVQHIALISVPCIYPH</sequence>
<protein>
    <submittedName>
        <fullName evidence="1">Uncharacterized protein</fullName>
    </submittedName>
</protein>
<evidence type="ECO:0000313" key="1">
    <source>
        <dbReference type="EMBL" id="KIM88686.1"/>
    </source>
</evidence>
<accession>A0A0C3GDH3</accession>
<dbReference type="InParanoid" id="A0A0C3GDH3"/>
<dbReference type="Proteomes" id="UP000054166">
    <property type="component" value="Unassembled WGS sequence"/>
</dbReference>
<name>A0A0C3GDH3_PILCF</name>
<reference evidence="2" key="2">
    <citation type="submission" date="2015-01" db="EMBL/GenBank/DDBJ databases">
        <title>Evolutionary Origins and Diversification of the Mycorrhizal Mutualists.</title>
        <authorList>
            <consortium name="DOE Joint Genome Institute"/>
            <consortium name="Mycorrhizal Genomics Consortium"/>
            <person name="Kohler A."/>
            <person name="Kuo A."/>
            <person name="Nagy L.G."/>
            <person name="Floudas D."/>
            <person name="Copeland A."/>
            <person name="Barry K.W."/>
            <person name="Cichocki N."/>
            <person name="Veneault-Fourrey C."/>
            <person name="LaButti K."/>
            <person name="Lindquist E.A."/>
            <person name="Lipzen A."/>
            <person name="Lundell T."/>
            <person name="Morin E."/>
            <person name="Murat C."/>
            <person name="Riley R."/>
            <person name="Ohm R."/>
            <person name="Sun H."/>
            <person name="Tunlid A."/>
            <person name="Henrissat B."/>
            <person name="Grigoriev I.V."/>
            <person name="Hibbett D.S."/>
            <person name="Martin F."/>
        </authorList>
    </citation>
    <scope>NUCLEOTIDE SEQUENCE [LARGE SCALE GENOMIC DNA]</scope>
    <source>
        <strain evidence="2">F 1598</strain>
    </source>
</reference>
<keyword evidence="2" id="KW-1185">Reference proteome</keyword>
<reference evidence="1 2" key="1">
    <citation type="submission" date="2014-04" db="EMBL/GenBank/DDBJ databases">
        <authorList>
            <consortium name="DOE Joint Genome Institute"/>
            <person name="Kuo A."/>
            <person name="Tarkka M."/>
            <person name="Buscot F."/>
            <person name="Kohler A."/>
            <person name="Nagy L.G."/>
            <person name="Floudas D."/>
            <person name="Copeland A."/>
            <person name="Barry K.W."/>
            <person name="Cichocki N."/>
            <person name="Veneault-Fourrey C."/>
            <person name="LaButti K."/>
            <person name="Lindquist E.A."/>
            <person name="Lipzen A."/>
            <person name="Lundell T."/>
            <person name="Morin E."/>
            <person name="Murat C."/>
            <person name="Sun H."/>
            <person name="Tunlid A."/>
            <person name="Henrissat B."/>
            <person name="Grigoriev I.V."/>
            <person name="Hibbett D.S."/>
            <person name="Martin F."/>
            <person name="Nordberg H.P."/>
            <person name="Cantor M.N."/>
            <person name="Hua S.X."/>
        </authorList>
    </citation>
    <scope>NUCLEOTIDE SEQUENCE [LARGE SCALE GENOMIC DNA]</scope>
    <source>
        <strain evidence="1 2">F 1598</strain>
    </source>
</reference>
<organism evidence="1 2">
    <name type="scientific">Piloderma croceum (strain F 1598)</name>
    <dbReference type="NCBI Taxonomy" id="765440"/>
    <lineage>
        <taxon>Eukaryota</taxon>
        <taxon>Fungi</taxon>
        <taxon>Dikarya</taxon>
        <taxon>Basidiomycota</taxon>
        <taxon>Agaricomycotina</taxon>
        <taxon>Agaricomycetes</taxon>
        <taxon>Agaricomycetidae</taxon>
        <taxon>Atheliales</taxon>
        <taxon>Atheliaceae</taxon>
        <taxon>Piloderma</taxon>
    </lineage>
</organism>